<dbReference type="Gene3D" id="1.20.144.10">
    <property type="entry name" value="Phosphatidic acid phosphatase type 2/haloperoxidase"/>
    <property type="match status" value="1"/>
</dbReference>
<feature type="transmembrane region" description="Helical" evidence="1">
    <location>
        <begin position="137"/>
        <end position="158"/>
    </location>
</feature>
<evidence type="ECO:0000313" key="3">
    <source>
        <dbReference type="EMBL" id="GAA4453204.1"/>
    </source>
</evidence>
<protein>
    <submittedName>
        <fullName evidence="3">Phosphatase PAP2 family protein</fullName>
    </submittedName>
</protein>
<dbReference type="RefSeq" id="WP_344824272.1">
    <property type="nucleotide sequence ID" value="NZ_BAABEZ010000022.1"/>
</dbReference>
<evidence type="ECO:0000259" key="2">
    <source>
        <dbReference type="SMART" id="SM00014"/>
    </source>
</evidence>
<feature type="transmembrane region" description="Helical" evidence="1">
    <location>
        <begin position="59"/>
        <end position="81"/>
    </location>
</feature>
<name>A0ABP8MQ49_9BACT</name>
<dbReference type="InterPro" id="IPR000326">
    <property type="entry name" value="PAP2/HPO"/>
</dbReference>
<dbReference type="EMBL" id="BAABEZ010000022">
    <property type="protein sequence ID" value="GAA4453204.1"/>
    <property type="molecule type" value="Genomic_DNA"/>
</dbReference>
<gene>
    <name evidence="3" type="ORF">GCM10023092_13100</name>
</gene>
<keyword evidence="4" id="KW-1185">Reference proteome</keyword>
<dbReference type="Proteomes" id="UP001501410">
    <property type="component" value="Unassembled WGS sequence"/>
</dbReference>
<dbReference type="InterPro" id="IPR036938">
    <property type="entry name" value="PAP2/HPO_sf"/>
</dbReference>
<reference evidence="4" key="1">
    <citation type="journal article" date="2019" name="Int. J. Syst. Evol. Microbiol.">
        <title>The Global Catalogue of Microorganisms (GCM) 10K type strain sequencing project: providing services to taxonomists for standard genome sequencing and annotation.</title>
        <authorList>
            <consortium name="The Broad Institute Genomics Platform"/>
            <consortium name="The Broad Institute Genome Sequencing Center for Infectious Disease"/>
            <person name="Wu L."/>
            <person name="Ma J."/>
        </authorList>
    </citation>
    <scope>NUCLEOTIDE SEQUENCE [LARGE SCALE GENOMIC DNA]</scope>
    <source>
        <strain evidence="4">JCM 31921</strain>
    </source>
</reference>
<sequence>MGFTETIIRIDQQCQQQINRHWQNGFLDTLAPVLREPKSWIPLYLFLAIFLPWKFGRTGIYWCLGFIATFGISDFFSASVLKQQVQRIRPCNDPVFSERVRHIVECGVGYSFPSTHATNHFALALFMAVTLGPRYKWVPWAAVLWAFSVAYAQVYVGVHYPADVLSGGLLGALIGILTGKLFLRKIGLNERVVS</sequence>
<evidence type="ECO:0000313" key="4">
    <source>
        <dbReference type="Proteomes" id="UP001501410"/>
    </source>
</evidence>
<organism evidence="3 4">
    <name type="scientific">Rurimicrobium arvi</name>
    <dbReference type="NCBI Taxonomy" id="2049916"/>
    <lineage>
        <taxon>Bacteria</taxon>
        <taxon>Pseudomonadati</taxon>
        <taxon>Bacteroidota</taxon>
        <taxon>Chitinophagia</taxon>
        <taxon>Chitinophagales</taxon>
        <taxon>Chitinophagaceae</taxon>
        <taxon>Rurimicrobium</taxon>
    </lineage>
</organism>
<feature type="domain" description="Phosphatidic acid phosphatase type 2/haloperoxidase" evidence="2">
    <location>
        <begin position="63"/>
        <end position="179"/>
    </location>
</feature>
<dbReference type="PANTHER" id="PTHR14969">
    <property type="entry name" value="SPHINGOSINE-1-PHOSPHATE PHOSPHOHYDROLASE"/>
    <property type="match status" value="1"/>
</dbReference>
<accession>A0ABP8MQ49</accession>
<comment type="caution">
    <text evidence="3">The sequence shown here is derived from an EMBL/GenBank/DDBJ whole genome shotgun (WGS) entry which is preliminary data.</text>
</comment>
<keyword evidence="1" id="KW-0472">Membrane</keyword>
<keyword evidence="1" id="KW-1133">Transmembrane helix</keyword>
<proteinExistence type="predicted"/>
<feature type="transmembrane region" description="Helical" evidence="1">
    <location>
        <begin position="164"/>
        <end position="183"/>
    </location>
</feature>
<dbReference type="Pfam" id="PF01569">
    <property type="entry name" value="PAP2"/>
    <property type="match status" value="1"/>
</dbReference>
<keyword evidence="1" id="KW-0812">Transmembrane</keyword>
<dbReference type="SMART" id="SM00014">
    <property type="entry name" value="acidPPc"/>
    <property type="match status" value="1"/>
</dbReference>
<evidence type="ECO:0000256" key="1">
    <source>
        <dbReference type="SAM" id="Phobius"/>
    </source>
</evidence>
<dbReference type="PANTHER" id="PTHR14969:SF13">
    <property type="entry name" value="AT30094P"/>
    <property type="match status" value="1"/>
</dbReference>
<dbReference type="SUPFAM" id="SSF48317">
    <property type="entry name" value="Acid phosphatase/Vanadium-dependent haloperoxidase"/>
    <property type="match status" value="1"/>
</dbReference>